<dbReference type="GO" id="GO:0003677">
    <property type="term" value="F:DNA binding"/>
    <property type="evidence" value="ECO:0007669"/>
    <property type="project" value="InterPro"/>
</dbReference>
<gene>
    <name evidence="1" type="ORF">AM305_07803</name>
</gene>
<name>C5S0Y5_9PAST</name>
<dbReference type="Pfam" id="PF14549">
    <property type="entry name" value="P22_Cro"/>
    <property type="match status" value="1"/>
</dbReference>
<evidence type="ECO:0008006" key="3">
    <source>
        <dbReference type="Google" id="ProtNLM"/>
    </source>
</evidence>
<organism evidence="1 2">
    <name type="scientific">Actinobacillus minor NM305</name>
    <dbReference type="NCBI Taxonomy" id="637911"/>
    <lineage>
        <taxon>Bacteria</taxon>
        <taxon>Pseudomonadati</taxon>
        <taxon>Pseudomonadota</taxon>
        <taxon>Gammaproteobacteria</taxon>
        <taxon>Pasteurellales</taxon>
        <taxon>Pasteurellaceae</taxon>
        <taxon>Actinobacillus</taxon>
    </lineage>
</organism>
<dbReference type="EMBL" id="ACQL01000069">
    <property type="protein sequence ID" value="EER47568.1"/>
    <property type="molecule type" value="Genomic_DNA"/>
</dbReference>
<dbReference type="SUPFAM" id="SSF47413">
    <property type="entry name" value="lambda repressor-like DNA-binding domains"/>
    <property type="match status" value="1"/>
</dbReference>
<dbReference type="eggNOG" id="COG4197">
    <property type="taxonomic scope" value="Bacteria"/>
</dbReference>
<reference evidence="1 2" key="1">
    <citation type="journal article" date="2010" name="Vet. Microbiol.">
        <title>Production of haemolysins by strains of the Actinobacillus minor/porcitonsillarum complex.</title>
        <authorList>
            <person name="Arya G."/>
            <person name="Niven D.F."/>
        </authorList>
    </citation>
    <scope>NUCLEOTIDE SEQUENCE [LARGE SCALE GENOMIC DNA]</scope>
    <source>
        <strain evidence="1 2">NM305</strain>
    </source>
</reference>
<dbReference type="AlphaFoldDB" id="C5S0Y5"/>
<dbReference type="OrthoDB" id="6693632at2"/>
<dbReference type="Proteomes" id="UP000005532">
    <property type="component" value="Unassembled WGS sequence"/>
</dbReference>
<dbReference type="Gene3D" id="1.10.260.40">
    <property type="entry name" value="lambda repressor-like DNA-binding domains"/>
    <property type="match status" value="1"/>
</dbReference>
<evidence type="ECO:0000313" key="1">
    <source>
        <dbReference type="EMBL" id="EER47568.1"/>
    </source>
</evidence>
<comment type="caution">
    <text evidence="1">The sequence shown here is derived from an EMBL/GenBank/DDBJ whole genome shotgun (WGS) entry which is preliminary data.</text>
</comment>
<sequence>MKKDDVLKHFGTLERVAATLGISVSAVSQWGKIIPEKNAYRLQEITKGKLKVQHSLYRCSKK</sequence>
<proteinExistence type="predicted"/>
<protein>
    <recommendedName>
        <fullName evidence="3">DNA-binding transcriptional regulator DicC</fullName>
    </recommendedName>
</protein>
<accession>C5S0Y5</accession>
<dbReference type="InterPro" id="IPR010982">
    <property type="entry name" value="Lambda_DNA-bd_dom_sf"/>
</dbReference>
<dbReference type="RefSeq" id="WP_005823366.1">
    <property type="nucleotide sequence ID" value="NZ_ACQL01000069.1"/>
</dbReference>
<evidence type="ECO:0000313" key="2">
    <source>
        <dbReference type="Proteomes" id="UP000005532"/>
    </source>
</evidence>